<dbReference type="EMBL" id="KI964073">
    <property type="protein sequence ID" value="EUC42092.1"/>
    <property type="molecule type" value="Genomic_DNA"/>
</dbReference>
<sequence>MSTEPHSPLHQSVGADSHAHPSPVTTTIANPHMIALLAQVTFDVKMHGLAANSNAQPCKMYHPRLRKSQVTQQDYVDQVSLLPCLIQSFPENYACFINIDVSSLLYDMIDAFYEERTSHPALQSLHWSLGSGDLHTFVYNFISIQDCFQNTPAGPCIFVKCSIDWFSFPLIAVNADIAWYPPAFDFMVGPAQIRPGARYIIAPCRRPILQEPGISGCKSFPDYVRYVVTKSSSMVKWDHKAKLFRMQAPDKLEGNTAAVLETIIQAKIITRFPEKVRFERRSRYAIKFNTVHARQFDSVTETHRALTTLILAIPPHKSTESLQLYGCRHGPTSLPDSLVDRVDRGPDPDPDSECYKKGYAESAASSVSMHNVHDLELEPGAKVSRKRTNSSHADNATRADENFMNSAPDIQLKRQKLEKNNMADSHVESPPTNLPYPMLQSMQDDTPDAKSWTRESRHSGVLMNTATFSIKIDSPSSQLQNESDEVIHKKPNRVRNERYPTPPPSTNSMLGSSSDYGNYFHEAGHPCTHTSPIAQGRNGPRSPWELSQDTIQHNYHEFEAMALCQSKNQADWGDASFEEIFMEESDAEDWRSSDLDDLGEEMDG</sequence>
<proteinExistence type="predicted"/>
<evidence type="ECO:0000313" key="2">
    <source>
        <dbReference type="EMBL" id="EUC42092.1"/>
    </source>
</evidence>
<dbReference type="Proteomes" id="UP000054032">
    <property type="component" value="Unassembled WGS sequence"/>
</dbReference>
<keyword evidence="3" id="KW-1185">Reference proteome</keyword>
<reference evidence="2 3" key="1">
    <citation type="journal article" date="2013" name="PLoS Genet.">
        <title>Comparative genome structure, secondary metabolite, and effector coding capacity across Cochliobolus pathogens.</title>
        <authorList>
            <person name="Condon B.J."/>
            <person name="Leng Y."/>
            <person name="Wu D."/>
            <person name="Bushley K.E."/>
            <person name="Ohm R.A."/>
            <person name="Otillar R."/>
            <person name="Martin J."/>
            <person name="Schackwitz W."/>
            <person name="Grimwood J."/>
            <person name="MohdZainudin N."/>
            <person name="Xue C."/>
            <person name="Wang R."/>
            <person name="Manning V.A."/>
            <person name="Dhillon B."/>
            <person name="Tu Z.J."/>
            <person name="Steffenson B.J."/>
            <person name="Salamov A."/>
            <person name="Sun H."/>
            <person name="Lowry S."/>
            <person name="LaButti K."/>
            <person name="Han J."/>
            <person name="Copeland A."/>
            <person name="Lindquist E."/>
            <person name="Barry K."/>
            <person name="Schmutz J."/>
            <person name="Baker S.E."/>
            <person name="Ciuffetti L.M."/>
            <person name="Grigoriev I.V."/>
            <person name="Zhong S."/>
            <person name="Turgeon B.G."/>
        </authorList>
    </citation>
    <scope>NUCLEOTIDE SEQUENCE [LARGE SCALE GENOMIC DNA]</scope>
    <source>
        <strain evidence="2 3">ATCC 44560</strain>
    </source>
</reference>
<gene>
    <name evidence="2" type="ORF">COCMIDRAFT_29221</name>
</gene>
<dbReference type="GeneID" id="19121461"/>
<dbReference type="KEGG" id="bor:COCMIDRAFT_29221"/>
<dbReference type="HOGENOM" id="CLU_401696_0_0_1"/>
<organism evidence="2 3">
    <name type="scientific">Bipolaris oryzae ATCC 44560</name>
    <dbReference type="NCBI Taxonomy" id="930090"/>
    <lineage>
        <taxon>Eukaryota</taxon>
        <taxon>Fungi</taxon>
        <taxon>Dikarya</taxon>
        <taxon>Ascomycota</taxon>
        <taxon>Pezizomycotina</taxon>
        <taxon>Dothideomycetes</taxon>
        <taxon>Pleosporomycetidae</taxon>
        <taxon>Pleosporales</taxon>
        <taxon>Pleosporineae</taxon>
        <taxon>Pleosporaceae</taxon>
        <taxon>Bipolaris</taxon>
    </lineage>
</organism>
<feature type="region of interest" description="Disordered" evidence="1">
    <location>
        <begin position="377"/>
        <end position="408"/>
    </location>
</feature>
<feature type="region of interest" description="Disordered" evidence="1">
    <location>
        <begin position="583"/>
        <end position="604"/>
    </location>
</feature>
<dbReference type="RefSeq" id="XP_007691375.1">
    <property type="nucleotide sequence ID" value="XM_007693185.1"/>
</dbReference>
<dbReference type="AlphaFoldDB" id="W6YRL8"/>
<feature type="region of interest" description="Disordered" evidence="1">
    <location>
        <begin position="1"/>
        <end position="24"/>
    </location>
</feature>
<accession>W6YRL8</accession>
<protein>
    <submittedName>
        <fullName evidence="2">Uncharacterized protein</fullName>
    </submittedName>
</protein>
<dbReference type="OrthoDB" id="5330058at2759"/>
<evidence type="ECO:0000256" key="1">
    <source>
        <dbReference type="SAM" id="MobiDB-lite"/>
    </source>
</evidence>
<dbReference type="eggNOG" id="ENOG502T70T">
    <property type="taxonomic scope" value="Eukaryota"/>
</dbReference>
<evidence type="ECO:0000313" key="3">
    <source>
        <dbReference type="Proteomes" id="UP000054032"/>
    </source>
</evidence>
<name>W6YRL8_COCMI</name>
<feature type="compositionally biased region" description="Acidic residues" evidence="1">
    <location>
        <begin position="595"/>
        <end position="604"/>
    </location>
</feature>